<dbReference type="InterPro" id="IPR011711">
    <property type="entry name" value="GntR_C"/>
</dbReference>
<dbReference type="InterPro" id="IPR036390">
    <property type="entry name" value="WH_DNA-bd_sf"/>
</dbReference>
<dbReference type="GO" id="GO:0003677">
    <property type="term" value="F:DNA binding"/>
    <property type="evidence" value="ECO:0007669"/>
    <property type="project" value="UniProtKB-KW"/>
</dbReference>
<dbReference type="Proteomes" id="UP000199695">
    <property type="component" value="Unassembled WGS sequence"/>
</dbReference>
<keyword evidence="1" id="KW-0805">Transcription regulation</keyword>
<organism evidence="5 6">
    <name type="scientific">Lihuaxuella thermophila</name>
    <dbReference type="NCBI Taxonomy" id="1173111"/>
    <lineage>
        <taxon>Bacteria</taxon>
        <taxon>Bacillati</taxon>
        <taxon>Bacillota</taxon>
        <taxon>Bacilli</taxon>
        <taxon>Bacillales</taxon>
        <taxon>Thermoactinomycetaceae</taxon>
        <taxon>Lihuaxuella</taxon>
    </lineage>
</organism>
<keyword evidence="2 5" id="KW-0238">DNA-binding</keyword>
<dbReference type="InterPro" id="IPR008920">
    <property type="entry name" value="TF_FadR/GntR_C"/>
</dbReference>
<name>A0A1H8AFU2_9BACL</name>
<proteinExistence type="predicted"/>
<dbReference type="GO" id="GO:0003700">
    <property type="term" value="F:DNA-binding transcription factor activity"/>
    <property type="evidence" value="ECO:0007669"/>
    <property type="project" value="InterPro"/>
</dbReference>
<dbReference type="SUPFAM" id="SSF48008">
    <property type="entry name" value="GntR ligand-binding domain-like"/>
    <property type="match status" value="1"/>
</dbReference>
<dbReference type="PANTHER" id="PTHR43537:SF24">
    <property type="entry name" value="GLUCONATE OPERON TRANSCRIPTIONAL REPRESSOR"/>
    <property type="match status" value="1"/>
</dbReference>
<reference evidence="5 6" key="1">
    <citation type="submission" date="2016-10" db="EMBL/GenBank/DDBJ databases">
        <authorList>
            <person name="de Groot N.N."/>
        </authorList>
    </citation>
    <scope>NUCLEOTIDE SEQUENCE [LARGE SCALE GENOMIC DNA]</scope>
    <source>
        <strain evidence="5 6">DSM 46701</strain>
    </source>
</reference>
<dbReference type="RefSeq" id="WP_244527388.1">
    <property type="nucleotide sequence ID" value="NZ_FOCQ01000001.1"/>
</dbReference>
<accession>A0A1H8AFU2</accession>
<dbReference type="EMBL" id="FOCQ01000001">
    <property type="protein sequence ID" value="SEM69635.1"/>
    <property type="molecule type" value="Genomic_DNA"/>
</dbReference>
<dbReference type="Gene3D" id="1.10.10.10">
    <property type="entry name" value="Winged helix-like DNA-binding domain superfamily/Winged helix DNA-binding domain"/>
    <property type="match status" value="1"/>
</dbReference>
<dbReference type="AlphaFoldDB" id="A0A1H8AFU2"/>
<evidence type="ECO:0000313" key="6">
    <source>
        <dbReference type="Proteomes" id="UP000199695"/>
    </source>
</evidence>
<dbReference type="InterPro" id="IPR000524">
    <property type="entry name" value="Tscrpt_reg_HTH_GntR"/>
</dbReference>
<dbReference type="CDD" id="cd07377">
    <property type="entry name" value="WHTH_GntR"/>
    <property type="match status" value="1"/>
</dbReference>
<dbReference type="Pfam" id="PF07729">
    <property type="entry name" value="FCD"/>
    <property type="match status" value="1"/>
</dbReference>
<dbReference type="PROSITE" id="PS50949">
    <property type="entry name" value="HTH_GNTR"/>
    <property type="match status" value="1"/>
</dbReference>
<dbReference type="Pfam" id="PF00392">
    <property type="entry name" value="GntR"/>
    <property type="match status" value="1"/>
</dbReference>
<dbReference type="SUPFAM" id="SSF46785">
    <property type="entry name" value="Winged helix' DNA-binding domain"/>
    <property type="match status" value="1"/>
</dbReference>
<dbReference type="Gene3D" id="1.20.120.530">
    <property type="entry name" value="GntR ligand-binding domain-like"/>
    <property type="match status" value="1"/>
</dbReference>
<keyword evidence="6" id="KW-1185">Reference proteome</keyword>
<protein>
    <submittedName>
        <fullName evidence="5">DNA-binding transcriptional regulator, GntR family</fullName>
    </submittedName>
</protein>
<evidence type="ECO:0000256" key="1">
    <source>
        <dbReference type="ARBA" id="ARBA00023015"/>
    </source>
</evidence>
<gene>
    <name evidence="5" type="ORF">SAMN05444955_101129</name>
</gene>
<evidence type="ECO:0000259" key="4">
    <source>
        <dbReference type="PROSITE" id="PS50949"/>
    </source>
</evidence>
<dbReference type="PANTHER" id="PTHR43537">
    <property type="entry name" value="TRANSCRIPTIONAL REGULATOR, GNTR FAMILY"/>
    <property type="match status" value="1"/>
</dbReference>
<dbReference type="SMART" id="SM00345">
    <property type="entry name" value="HTH_GNTR"/>
    <property type="match status" value="1"/>
</dbReference>
<sequence length="230" mass="26426">MMPIPSESCKLQRKSAKSLVLSQLQEWITEGTLQPGEKIVDIDLARALGVSRTPVREALQILATQGFIEMKPGKETRVTPIRYEDVYLLYPPLAALDSTAAELAAEKMDRETLKNLEEINRHFAQAVQAKDKQAAMKWDEQFHQTIVDAADNTYIRSFTSILQLHIRRLKVVFFEVSMIPAQESIEEHQAIIEAFKKRDKMSAARWMRQNWLRAMEIVAAHMKSDMNKQE</sequence>
<dbReference type="STRING" id="1173111.SAMN05444955_101129"/>
<evidence type="ECO:0000256" key="3">
    <source>
        <dbReference type="ARBA" id="ARBA00023163"/>
    </source>
</evidence>
<keyword evidence="3" id="KW-0804">Transcription</keyword>
<evidence type="ECO:0000313" key="5">
    <source>
        <dbReference type="EMBL" id="SEM69635.1"/>
    </source>
</evidence>
<evidence type="ECO:0000256" key="2">
    <source>
        <dbReference type="ARBA" id="ARBA00023125"/>
    </source>
</evidence>
<dbReference type="SMART" id="SM00895">
    <property type="entry name" value="FCD"/>
    <property type="match status" value="1"/>
</dbReference>
<feature type="domain" description="HTH gntR-type" evidence="4">
    <location>
        <begin position="14"/>
        <end position="81"/>
    </location>
</feature>
<dbReference type="InterPro" id="IPR036388">
    <property type="entry name" value="WH-like_DNA-bd_sf"/>
</dbReference>